<name>A0A0F9F939_9ZZZZ</name>
<comment type="caution">
    <text evidence="1">The sequence shown here is derived from an EMBL/GenBank/DDBJ whole genome shotgun (WGS) entry which is preliminary data.</text>
</comment>
<organism evidence="1">
    <name type="scientific">marine sediment metagenome</name>
    <dbReference type="NCBI Taxonomy" id="412755"/>
    <lineage>
        <taxon>unclassified sequences</taxon>
        <taxon>metagenomes</taxon>
        <taxon>ecological metagenomes</taxon>
    </lineage>
</organism>
<gene>
    <name evidence="1" type="ORF">LCGC14_2333530</name>
</gene>
<accession>A0A0F9F939</accession>
<protein>
    <submittedName>
        <fullName evidence="1">Uncharacterized protein</fullName>
    </submittedName>
</protein>
<sequence>ASPQVSRANNGSLTQNSPVVGTNLTLTLYIKFEVGVALIFNNAKINQDTILPVAIGKVT</sequence>
<reference evidence="1" key="1">
    <citation type="journal article" date="2015" name="Nature">
        <title>Complex archaea that bridge the gap between prokaryotes and eukaryotes.</title>
        <authorList>
            <person name="Spang A."/>
            <person name="Saw J.H."/>
            <person name="Jorgensen S.L."/>
            <person name="Zaremba-Niedzwiedzka K."/>
            <person name="Martijn J."/>
            <person name="Lind A.E."/>
            <person name="van Eijk R."/>
            <person name="Schleper C."/>
            <person name="Guy L."/>
            <person name="Ettema T.J."/>
        </authorList>
    </citation>
    <scope>NUCLEOTIDE SEQUENCE</scope>
</reference>
<proteinExistence type="predicted"/>
<feature type="non-terminal residue" evidence="1">
    <location>
        <position position="1"/>
    </location>
</feature>
<evidence type="ECO:0000313" key="1">
    <source>
        <dbReference type="EMBL" id="KKL47637.1"/>
    </source>
</evidence>
<dbReference type="EMBL" id="LAZR01033595">
    <property type="protein sequence ID" value="KKL47637.1"/>
    <property type="molecule type" value="Genomic_DNA"/>
</dbReference>
<dbReference type="AlphaFoldDB" id="A0A0F9F939"/>